<dbReference type="InterPro" id="IPR051384">
    <property type="entry name" value="Mth_GPCR"/>
</dbReference>
<feature type="transmembrane region" description="Helical" evidence="5">
    <location>
        <begin position="150"/>
        <end position="170"/>
    </location>
</feature>
<dbReference type="GO" id="GO:0007166">
    <property type="term" value="P:cell surface receptor signaling pathway"/>
    <property type="evidence" value="ECO:0007669"/>
    <property type="project" value="InterPro"/>
</dbReference>
<protein>
    <submittedName>
        <fullName evidence="7">G-protein coupled receptor Mth2-like</fullName>
    </submittedName>
</protein>
<dbReference type="EMBL" id="AP013055">
    <property type="protein sequence ID" value="BAO49480.1"/>
    <property type="molecule type" value="Genomic_DNA"/>
</dbReference>
<evidence type="ECO:0000259" key="6">
    <source>
        <dbReference type="PROSITE" id="PS50261"/>
    </source>
</evidence>
<evidence type="ECO:0000313" key="7">
    <source>
        <dbReference type="EMBL" id="BAO49480.1"/>
    </source>
</evidence>
<comment type="subcellular location">
    <subcellularLocation>
        <location evidence="1">Membrane</location>
        <topology evidence="1">Multi-pass membrane protein</topology>
    </subcellularLocation>
</comment>
<evidence type="ECO:0000256" key="2">
    <source>
        <dbReference type="ARBA" id="ARBA00022692"/>
    </source>
</evidence>
<dbReference type="PANTHER" id="PTHR47154">
    <property type="entry name" value="G-PROTEIN COUPLED RECEPTOR MTH-RELATED"/>
    <property type="match status" value="1"/>
</dbReference>
<evidence type="ECO:0000256" key="1">
    <source>
        <dbReference type="ARBA" id="ARBA00004141"/>
    </source>
</evidence>
<dbReference type="GO" id="GO:0005886">
    <property type="term" value="C:plasma membrane"/>
    <property type="evidence" value="ECO:0007669"/>
    <property type="project" value="TreeGrafter"/>
</dbReference>
<dbReference type="KEGG" id="vg:18263549"/>
<feature type="domain" description="G-protein coupled receptors family 2 profile 2" evidence="6">
    <location>
        <begin position="87"/>
        <end position="326"/>
    </location>
</feature>
<keyword evidence="7" id="KW-0675">Receptor</keyword>
<evidence type="ECO:0000256" key="5">
    <source>
        <dbReference type="SAM" id="Phobius"/>
    </source>
</evidence>
<feature type="transmembrane region" description="Helical" evidence="5">
    <location>
        <begin position="301"/>
        <end position="325"/>
    </location>
</feature>
<keyword evidence="2 5" id="KW-0812">Transmembrane</keyword>
<feature type="transmembrane region" description="Helical" evidence="5">
    <location>
        <begin position="120"/>
        <end position="138"/>
    </location>
</feature>
<dbReference type="Pfam" id="PF00002">
    <property type="entry name" value="7tm_2"/>
    <property type="match status" value="1"/>
</dbReference>
<feature type="transmembrane region" description="Helical" evidence="5">
    <location>
        <begin position="241"/>
        <end position="263"/>
    </location>
</feature>
<dbReference type="InterPro" id="IPR017981">
    <property type="entry name" value="GPCR_2-like_7TM"/>
</dbReference>
<keyword evidence="3 5" id="KW-1133">Transmembrane helix</keyword>
<dbReference type="OrthoDB" id="38209at10239"/>
<dbReference type="GeneID" id="18263549"/>
<dbReference type="PROSITE" id="PS50261">
    <property type="entry name" value="G_PROTEIN_RECEP_F2_4"/>
    <property type="match status" value="1"/>
</dbReference>
<dbReference type="Proteomes" id="UP000174145">
    <property type="component" value="Segment"/>
</dbReference>
<reference evidence="7 8" key="1">
    <citation type="journal article" date="2014" name="Virology">
        <title>The complete genome sequence of the Alphaentomopoxvirus Anomala cuprea entomopoxvirus, including its terminal hairpin loop sequences, suggests a potentially unique mode of apoptosis inhibition and mode of DNA replication.</title>
        <authorList>
            <person name="Mitsuhashi W."/>
            <person name="Miyamoto K."/>
            <person name="Wada S."/>
        </authorList>
    </citation>
    <scope>NUCLEOTIDE SEQUENCE [LARGE SCALE GENOMIC DNA]</scope>
    <source>
        <strain evidence="7">CV6M</strain>
    </source>
</reference>
<feature type="transmembrane region" description="Helical" evidence="5">
    <location>
        <begin position="89"/>
        <end position="113"/>
    </location>
</feature>
<keyword evidence="8" id="KW-1185">Reference proteome</keyword>
<dbReference type="PANTHER" id="PTHR47154:SF2">
    <property type="entry name" value="G-PROTEIN COUPLED RECEPTOR MTH-RELATED"/>
    <property type="match status" value="1"/>
</dbReference>
<name>W6JKZ9_9POXV</name>
<keyword evidence="4 5" id="KW-0472">Membrane</keyword>
<evidence type="ECO:0000313" key="8">
    <source>
        <dbReference type="Proteomes" id="UP000174145"/>
    </source>
</evidence>
<evidence type="ECO:0000256" key="4">
    <source>
        <dbReference type="ARBA" id="ARBA00023136"/>
    </source>
</evidence>
<evidence type="ECO:0000256" key="3">
    <source>
        <dbReference type="ARBA" id="ARBA00022989"/>
    </source>
</evidence>
<sequence>MIYVLLILFVELINAQHNCCDNINIINNNKTCDDGTTIKLKTCNSFIFMEYDNSSEVDILFTNESYCLTNFNNTNIGIICYDEKDQLNIAPIICIIISICCLIITIIIFIIIPKNLYRKCIIHFISNLTFAFISLTIVQLNNNIGLQGCVFWAFSIYFSFLATFFWLNILSINIWKNIVISTWSKKSDNHIYYIYFAYGYGCPIIFTLAAIITHNLDGNHIKPGFGDGMCFLSTPIALLSYFYGPIGILLIINLILFIWILIILQNLNNMYLIEVKLFIIMGITWLFEIMSYYLSDIHYLSYLWAITDYINAIQGILIFLVLIVFDKQTHKDLYRKWNPKQEIVYITNLEIDNLTN</sequence>
<dbReference type="RefSeq" id="YP_009001593.1">
    <property type="nucleotide sequence ID" value="NC_023426.1"/>
</dbReference>
<proteinExistence type="predicted"/>
<feature type="transmembrane region" description="Helical" evidence="5">
    <location>
        <begin position="275"/>
        <end position="295"/>
    </location>
</feature>
<accession>W6JKZ9</accession>
<dbReference type="Gene3D" id="1.20.1070.10">
    <property type="entry name" value="Rhodopsin 7-helix transmembrane proteins"/>
    <property type="match status" value="1"/>
</dbReference>
<dbReference type="GO" id="GO:0008528">
    <property type="term" value="F:G protein-coupled peptide receptor activity"/>
    <property type="evidence" value="ECO:0007669"/>
    <property type="project" value="TreeGrafter"/>
</dbReference>
<dbReference type="InterPro" id="IPR000832">
    <property type="entry name" value="GPCR_2_secretin-like"/>
</dbReference>
<organism evidence="7 8">
    <name type="scientific">Alphaentomopoxvirus acuprea</name>
    <dbReference type="NCBI Taxonomy" id="62099"/>
    <lineage>
        <taxon>Viruses</taxon>
        <taxon>Varidnaviria</taxon>
        <taxon>Bamfordvirae</taxon>
        <taxon>Nucleocytoviricota</taxon>
        <taxon>Pokkesviricetes</taxon>
        <taxon>Chitovirales</taxon>
        <taxon>Poxviridae</taxon>
        <taxon>Entomopoxvirinae</taxon>
        <taxon>Alphaentomopoxvirus</taxon>
    </lineage>
</organism>
<feature type="transmembrane region" description="Helical" evidence="5">
    <location>
        <begin position="191"/>
        <end position="212"/>
    </location>
</feature>